<dbReference type="Proteomes" id="UP000005707">
    <property type="component" value="Unassembled WGS sequence"/>
</dbReference>
<dbReference type="Gene3D" id="3.40.630.30">
    <property type="match status" value="1"/>
</dbReference>
<dbReference type="OrthoDB" id="9792929at2"/>
<sequence>MSVEIKELTGDLFIETANMISKLAQYKKNKQDKRNDYFDQQSIRSLTKWCHEGTIYNIFHDQQLIGFCYVKFTQDLAYLEDVYIKKDFLKDGISKKAFKALDQILKNKNVESLLVYVSPKNTRMLHFYRECGFDHLNQLQLKKNYNDHLNKHDNIEILGFDFKR</sequence>
<evidence type="ECO:0000313" key="3">
    <source>
        <dbReference type="Proteomes" id="UP000005707"/>
    </source>
</evidence>
<evidence type="ECO:0000259" key="1">
    <source>
        <dbReference type="PROSITE" id="PS51186"/>
    </source>
</evidence>
<dbReference type="SUPFAM" id="SSF55729">
    <property type="entry name" value="Acyl-CoA N-acyltransferases (Nat)"/>
    <property type="match status" value="1"/>
</dbReference>
<organism evidence="2 3">
    <name type="scientific">Haloplasma contractile SSD-17B</name>
    <dbReference type="NCBI Taxonomy" id="1033810"/>
    <lineage>
        <taxon>Bacteria</taxon>
        <taxon>Bacillati</taxon>
        <taxon>Mycoplasmatota</taxon>
        <taxon>Mollicutes</taxon>
        <taxon>Haloplasmatales</taxon>
        <taxon>Haloplasmataceae</taxon>
        <taxon>Haloplasma</taxon>
    </lineage>
</organism>
<dbReference type="InterPro" id="IPR000182">
    <property type="entry name" value="GNAT_dom"/>
</dbReference>
<dbReference type="Pfam" id="PF00583">
    <property type="entry name" value="Acetyltransf_1"/>
    <property type="match status" value="1"/>
</dbReference>
<feature type="domain" description="N-acetyltransferase" evidence="1">
    <location>
        <begin position="3"/>
        <end position="156"/>
    </location>
</feature>
<dbReference type="AlphaFoldDB" id="U2DZB8"/>
<accession>U2DZB8</accession>
<protein>
    <submittedName>
        <fullName evidence="2">Acetyltransferase protein</fullName>
    </submittedName>
</protein>
<comment type="caution">
    <text evidence="2">The sequence shown here is derived from an EMBL/GenBank/DDBJ whole genome shotgun (WGS) entry which is preliminary data.</text>
</comment>
<evidence type="ECO:0000313" key="2">
    <source>
        <dbReference type="EMBL" id="ERJ13557.1"/>
    </source>
</evidence>
<proteinExistence type="predicted"/>
<reference evidence="2 3" key="1">
    <citation type="journal article" date="2011" name="J. Bacteriol.">
        <title>Genome sequence of Haloplasma contractile, an unusual contractile bacterium from a deep-sea anoxic brine lake.</title>
        <authorList>
            <person name="Antunes A."/>
            <person name="Alam I."/>
            <person name="El Dorry H."/>
            <person name="Siam R."/>
            <person name="Robertson A."/>
            <person name="Bajic V.B."/>
            <person name="Stingl U."/>
        </authorList>
    </citation>
    <scope>NUCLEOTIDE SEQUENCE [LARGE SCALE GENOMIC DNA]</scope>
    <source>
        <strain evidence="2 3">SSD-17B</strain>
    </source>
</reference>
<dbReference type="PROSITE" id="PS51186">
    <property type="entry name" value="GNAT"/>
    <property type="match status" value="1"/>
</dbReference>
<dbReference type="InterPro" id="IPR016181">
    <property type="entry name" value="Acyl_CoA_acyltransferase"/>
</dbReference>
<dbReference type="InParanoid" id="U2DZB8"/>
<gene>
    <name evidence="2" type="ORF">HLPCO_000223</name>
</gene>
<dbReference type="RefSeq" id="WP_008826340.1">
    <property type="nucleotide sequence ID" value="NZ_AFNU02000001.1"/>
</dbReference>
<dbReference type="eggNOG" id="COG0456">
    <property type="taxonomic scope" value="Bacteria"/>
</dbReference>
<dbReference type="EMBL" id="AFNU02000001">
    <property type="protein sequence ID" value="ERJ13557.1"/>
    <property type="molecule type" value="Genomic_DNA"/>
</dbReference>
<keyword evidence="3" id="KW-1185">Reference proteome</keyword>
<name>U2DZB8_9MOLU</name>
<reference evidence="2 3" key="2">
    <citation type="journal article" date="2013" name="PLoS ONE">
        <title>INDIGO - INtegrated Data Warehouse of MIcrobial GenOmes with Examples from the Red Sea Extremophiles.</title>
        <authorList>
            <person name="Alam I."/>
            <person name="Antunes A."/>
            <person name="Kamau A.A."/>
            <person name="Ba Alawi W."/>
            <person name="Kalkatawi M."/>
            <person name="Stingl U."/>
            <person name="Bajic V.B."/>
        </authorList>
    </citation>
    <scope>NUCLEOTIDE SEQUENCE [LARGE SCALE GENOMIC DNA]</scope>
    <source>
        <strain evidence="2 3">SSD-17B</strain>
    </source>
</reference>
<dbReference type="GO" id="GO:0016747">
    <property type="term" value="F:acyltransferase activity, transferring groups other than amino-acyl groups"/>
    <property type="evidence" value="ECO:0007669"/>
    <property type="project" value="InterPro"/>
</dbReference>